<protein>
    <submittedName>
        <fullName evidence="2">Uncharacterized protein</fullName>
    </submittedName>
</protein>
<keyword evidence="1" id="KW-1185">Reference proteome</keyword>
<evidence type="ECO:0000313" key="2">
    <source>
        <dbReference type="WBParaSite" id="jg21127"/>
    </source>
</evidence>
<organism evidence="1 2">
    <name type="scientific">Ditylenchus dipsaci</name>
    <dbReference type="NCBI Taxonomy" id="166011"/>
    <lineage>
        <taxon>Eukaryota</taxon>
        <taxon>Metazoa</taxon>
        <taxon>Ecdysozoa</taxon>
        <taxon>Nematoda</taxon>
        <taxon>Chromadorea</taxon>
        <taxon>Rhabditida</taxon>
        <taxon>Tylenchina</taxon>
        <taxon>Tylenchomorpha</taxon>
        <taxon>Sphaerularioidea</taxon>
        <taxon>Anguinidae</taxon>
        <taxon>Anguininae</taxon>
        <taxon>Ditylenchus</taxon>
    </lineage>
</organism>
<accession>A0A915DKV9</accession>
<reference evidence="2" key="1">
    <citation type="submission" date="2022-11" db="UniProtKB">
        <authorList>
            <consortium name="WormBaseParasite"/>
        </authorList>
    </citation>
    <scope>IDENTIFICATION</scope>
</reference>
<dbReference type="PROSITE" id="PS51257">
    <property type="entry name" value="PROKAR_LIPOPROTEIN"/>
    <property type="match status" value="1"/>
</dbReference>
<sequence>MKSSEEAPLVFPDNPDVSTLAGSSVSTAACRDSSVWFRPPPPARAPTCIMRAVWLWLRFYGAHLKCMRMAKEIY</sequence>
<dbReference type="WBParaSite" id="jg21127">
    <property type="protein sequence ID" value="jg21127"/>
    <property type="gene ID" value="jg21127"/>
</dbReference>
<evidence type="ECO:0000313" key="1">
    <source>
        <dbReference type="Proteomes" id="UP000887574"/>
    </source>
</evidence>
<dbReference type="Proteomes" id="UP000887574">
    <property type="component" value="Unplaced"/>
</dbReference>
<dbReference type="AlphaFoldDB" id="A0A915DKV9"/>
<proteinExistence type="predicted"/>
<name>A0A915DKV9_9BILA</name>